<dbReference type="GO" id="GO:0003995">
    <property type="term" value="F:acyl-CoA dehydrogenase activity"/>
    <property type="evidence" value="ECO:0007669"/>
    <property type="project" value="InterPro"/>
</dbReference>
<dbReference type="Proteomes" id="UP000712281">
    <property type="component" value="Unassembled WGS sequence"/>
</dbReference>
<dbReference type="InterPro" id="IPR009100">
    <property type="entry name" value="AcylCoA_DH/oxidase_NM_dom_sf"/>
</dbReference>
<evidence type="ECO:0000259" key="2">
    <source>
        <dbReference type="Pfam" id="PF02771"/>
    </source>
</evidence>
<gene>
    <name evidence="3" type="ORF">F2Q68_00021672</name>
</gene>
<dbReference type="SUPFAM" id="SSF56645">
    <property type="entry name" value="Acyl-CoA dehydrogenase NM domain-like"/>
    <property type="match status" value="1"/>
</dbReference>
<organism evidence="3 4">
    <name type="scientific">Brassica cretica</name>
    <name type="common">Mustard</name>
    <dbReference type="NCBI Taxonomy" id="69181"/>
    <lineage>
        <taxon>Eukaryota</taxon>
        <taxon>Viridiplantae</taxon>
        <taxon>Streptophyta</taxon>
        <taxon>Embryophyta</taxon>
        <taxon>Tracheophyta</taxon>
        <taxon>Spermatophyta</taxon>
        <taxon>Magnoliopsida</taxon>
        <taxon>eudicotyledons</taxon>
        <taxon>Gunneridae</taxon>
        <taxon>Pentapetalae</taxon>
        <taxon>rosids</taxon>
        <taxon>malvids</taxon>
        <taxon>Brassicales</taxon>
        <taxon>Brassicaceae</taxon>
        <taxon>Brassiceae</taxon>
        <taxon>Brassica</taxon>
    </lineage>
</organism>
<dbReference type="Gene3D" id="1.10.540.10">
    <property type="entry name" value="Acyl-CoA dehydrogenase/oxidase, N-terminal domain"/>
    <property type="match status" value="1"/>
</dbReference>
<dbReference type="InterPro" id="IPR013786">
    <property type="entry name" value="AcylCoA_DH/ox_N"/>
</dbReference>
<evidence type="ECO:0000313" key="4">
    <source>
        <dbReference type="Proteomes" id="UP000712281"/>
    </source>
</evidence>
<evidence type="ECO:0000256" key="1">
    <source>
        <dbReference type="SAM" id="MobiDB-lite"/>
    </source>
</evidence>
<reference evidence="3" key="1">
    <citation type="submission" date="2019-12" db="EMBL/GenBank/DDBJ databases">
        <title>Genome sequencing and annotation of Brassica cretica.</title>
        <authorList>
            <person name="Studholme D.J."/>
            <person name="Sarris P.F."/>
        </authorList>
    </citation>
    <scope>NUCLEOTIDE SEQUENCE</scope>
    <source>
        <strain evidence="3">PFS-001/15</strain>
        <tissue evidence="3">Leaf</tissue>
    </source>
</reference>
<comment type="caution">
    <text evidence="3">The sequence shown here is derived from an EMBL/GenBank/DDBJ whole genome shotgun (WGS) entry which is preliminary data.</text>
</comment>
<sequence length="328" mass="35824">MTVLSSTDRDNAEKKVKSSYFDLPAMNYWEKAEFPFHIIPKLGALGVVGRSIKGYGCPGLSITANAIATAEISRVDASCGTFNLVHTSLDMLTIGMGVDELEQLELQVDTSVRQIRSTTVSKMHTICQIPQIVEFLGTGDIVRIETTKGGACPRIVEFLGTGEVVRIETTNGWCLPVDSLPSHVHCAITPVPKDVCTVKKPHNAEDNNITDDLEVTLAITYYNQNAPTRLDADLIITDLDLTGQRVDSLSRLSRVAESPVTGRRRRLTGKSPAAAASRWRTDGGRARSLRRTVASCLHPRRLWRTAGAKAKSWEALAASSGVRLQRGR</sequence>
<proteinExistence type="predicted"/>
<dbReference type="GO" id="GO:0005777">
    <property type="term" value="C:peroxisome"/>
    <property type="evidence" value="ECO:0007669"/>
    <property type="project" value="TreeGrafter"/>
</dbReference>
<protein>
    <recommendedName>
        <fullName evidence="2">Acyl-CoA dehydrogenase/oxidase N-terminal domain-containing protein</fullName>
    </recommendedName>
</protein>
<feature type="domain" description="Acyl-CoA dehydrogenase/oxidase N-terminal" evidence="2">
    <location>
        <begin position="24"/>
        <end position="94"/>
    </location>
</feature>
<dbReference type="InterPro" id="IPR037069">
    <property type="entry name" value="AcylCoA_DH/ox_N_sf"/>
</dbReference>
<evidence type="ECO:0000313" key="3">
    <source>
        <dbReference type="EMBL" id="KAF2538076.1"/>
    </source>
</evidence>
<feature type="region of interest" description="Disordered" evidence="1">
    <location>
        <begin position="260"/>
        <end position="282"/>
    </location>
</feature>
<dbReference type="AlphaFoldDB" id="A0A8S9G077"/>
<dbReference type="GO" id="GO:0006635">
    <property type="term" value="P:fatty acid beta-oxidation"/>
    <property type="evidence" value="ECO:0007669"/>
    <property type="project" value="InterPro"/>
</dbReference>
<accession>A0A8S9G077</accession>
<dbReference type="EMBL" id="QGKW02002228">
    <property type="protein sequence ID" value="KAF2538076.1"/>
    <property type="molecule type" value="Genomic_DNA"/>
</dbReference>
<dbReference type="Pfam" id="PF02771">
    <property type="entry name" value="Acyl-CoA_dh_N"/>
    <property type="match status" value="1"/>
</dbReference>
<name>A0A8S9G077_BRACR</name>
<dbReference type="GO" id="GO:0050660">
    <property type="term" value="F:flavin adenine dinucleotide binding"/>
    <property type="evidence" value="ECO:0007669"/>
    <property type="project" value="InterPro"/>
</dbReference>
<dbReference type="PANTHER" id="PTHR43188">
    <property type="entry name" value="ACYL-COENZYME A OXIDASE"/>
    <property type="match status" value="1"/>
</dbReference>
<dbReference type="InterPro" id="IPR045008">
    <property type="entry name" value="ACX4-like"/>
</dbReference>
<dbReference type="PANTHER" id="PTHR43188:SF1">
    <property type="entry name" value="ACYL-COA DEHYDROGENASE"/>
    <property type="match status" value="1"/>
</dbReference>